<reference evidence="1" key="1">
    <citation type="submission" date="2025-08" db="UniProtKB">
        <authorList>
            <consortium name="RefSeq"/>
        </authorList>
    </citation>
    <scope>IDENTIFICATION</scope>
</reference>
<dbReference type="OrthoDB" id="288590at2759"/>
<dbReference type="KEGG" id="nta:107811516"/>
<dbReference type="STRING" id="4097.A0A1S4BT25"/>
<dbReference type="SUPFAM" id="SSF51197">
    <property type="entry name" value="Clavaminate synthase-like"/>
    <property type="match status" value="1"/>
</dbReference>
<organism evidence="1">
    <name type="scientific">Nicotiana tabacum</name>
    <name type="common">Common tobacco</name>
    <dbReference type="NCBI Taxonomy" id="4097"/>
    <lineage>
        <taxon>Eukaryota</taxon>
        <taxon>Viridiplantae</taxon>
        <taxon>Streptophyta</taxon>
        <taxon>Embryophyta</taxon>
        <taxon>Tracheophyta</taxon>
        <taxon>Spermatophyta</taxon>
        <taxon>Magnoliopsida</taxon>
        <taxon>eudicotyledons</taxon>
        <taxon>Gunneridae</taxon>
        <taxon>Pentapetalae</taxon>
        <taxon>asterids</taxon>
        <taxon>lamiids</taxon>
        <taxon>Solanales</taxon>
        <taxon>Solanaceae</taxon>
        <taxon>Nicotianoideae</taxon>
        <taxon>Nicotianeae</taxon>
        <taxon>Nicotiana</taxon>
    </lineage>
</organism>
<sequence length="119" mass="14045">MASNKVKIPTIDFCNSELKPGTAQWESTKTQAFQEYGCFEAIYDKVQNEIREARFDTLKEILPLKAELRDYSKKTFKRFQNEIPRFPFYDSVHNADLLIPESFDTFANTFWPDGNPDYW</sequence>
<evidence type="ECO:0000313" key="1">
    <source>
        <dbReference type="RefSeq" id="XP_016491948.1"/>
    </source>
</evidence>
<dbReference type="PaxDb" id="4097-A0A1S4BT25"/>
<keyword evidence="1" id="KW-0560">Oxidoreductase</keyword>
<dbReference type="AlphaFoldDB" id="A0A1S4BT25"/>
<proteinExistence type="predicted"/>
<dbReference type="RefSeq" id="XP_016491948.1">
    <property type="nucleotide sequence ID" value="XM_016636462.1"/>
</dbReference>
<dbReference type="GO" id="GO:0051213">
    <property type="term" value="F:dioxygenase activity"/>
    <property type="evidence" value="ECO:0007669"/>
    <property type="project" value="UniProtKB-KW"/>
</dbReference>
<gene>
    <name evidence="1" type="primary">LOC107811516</name>
</gene>
<protein>
    <submittedName>
        <fullName evidence="1">Probable 2-oxoglutarate-dependent dioxygenase AOP1.2</fullName>
    </submittedName>
</protein>
<dbReference type="OMA" id="ANTFWPD"/>
<keyword evidence="1" id="KW-0223">Dioxygenase</keyword>
<name>A0A1S4BT25_TOBAC</name>
<accession>A0A1S4BT25</accession>